<evidence type="ECO:0000256" key="6">
    <source>
        <dbReference type="ARBA" id="ARBA00023274"/>
    </source>
</evidence>
<keyword evidence="6" id="KW-0687">Ribonucleoprotein</keyword>
<evidence type="ECO:0000256" key="1">
    <source>
        <dbReference type="ARBA" id="ARBA00004496"/>
    </source>
</evidence>
<dbReference type="GO" id="GO:0005737">
    <property type="term" value="C:cytoplasm"/>
    <property type="evidence" value="ECO:0007669"/>
    <property type="project" value="UniProtKB-SubCell"/>
</dbReference>
<dbReference type="InterPro" id="IPR056800">
    <property type="entry name" value="vWA_Ro60"/>
</dbReference>
<dbReference type="EMBL" id="AJWK01005097">
    <property type="status" value="NOT_ANNOTATED_CDS"/>
    <property type="molecule type" value="Genomic_DNA"/>
</dbReference>
<evidence type="ECO:0000313" key="8">
    <source>
        <dbReference type="EMBL" id="MBC1178768.1"/>
    </source>
</evidence>
<keyword evidence="3" id="KW-0963">Cytoplasm</keyword>
<dbReference type="GO" id="GO:1990904">
    <property type="term" value="C:ribonucleoprotein complex"/>
    <property type="evidence" value="ECO:0007669"/>
    <property type="project" value="UniProtKB-KW"/>
</dbReference>
<dbReference type="PANTHER" id="PTHR14202">
    <property type="entry name" value="60 KDA RIBONUCLEOPROTEIN SSA/RO"/>
    <property type="match status" value="1"/>
</dbReference>
<evidence type="ECO:0000313" key="9">
    <source>
        <dbReference type="EnsemblMetazoa" id="LLOJ001451-PA"/>
    </source>
</evidence>
<dbReference type="EMBL" id="GITU01010065">
    <property type="protein sequence ID" value="MBC1178768.1"/>
    <property type="molecule type" value="Transcribed_RNA"/>
</dbReference>
<dbReference type="InterPro" id="IPR040322">
    <property type="entry name" value="TROVE2"/>
</dbReference>
<dbReference type="SUPFAM" id="SSF53300">
    <property type="entry name" value="vWA-like"/>
    <property type="match status" value="1"/>
</dbReference>
<dbReference type="PANTHER" id="PTHR14202:SF0">
    <property type="entry name" value="RNA-BINDING PROTEIN RO60"/>
    <property type="match status" value="1"/>
</dbReference>
<dbReference type="Pfam" id="PF25045">
    <property type="entry name" value="vWA_Ro60"/>
    <property type="match status" value="1"/>
</dbReference>
<dbReference type="SUPFAM" id="SSF140864">
    <property type="entry name" value="TROVE domain-like"/>
    <property type="match status" value="2"/>
</dbReference>
<dbReference type="AlphaFoldDB" id="A0A1B0CBF2"/>
<keyword evidence="10" id="KW-1185">Reference proteome</keyword>
<accession>A0A1B0CBF2</accession>
<comment type="similarity">
    <text evidence="2">Belongs to the Ro 60 kDa family.</text>
</comment>
<dbReference type="InterPro" id="IPR037214">
    <property type="entry name" value="TROVE_dom_sf"/>
</dbReference>
<dbReference type="VEuPathDB" id="VectorBase:LLONM1_010980"/>
<dbReference type="EnsemblMetazoa" id="LLOJ001451-RA">
    <property type="protein sequence ID" value="LLOJ001451-PA"/>
    <property type="gene ID" value="LLOJ001451"/>
</dbReference>
<dbReference type="VEuPathDB" id="VectorBase:LLOJ001451"/>
<name>A0A1B0CBF2_LUTLO</name>
<organism evidence="9 10">
    <name type="scientific">Lutzomyia longipalpis</name>
    <name type="common">Sand fly</name>
    <dbReference type="NCBI Taxonomy" id="7200"/>
    <lineage>
        <taxon>Eukaryota</taxon>
        <taxon>Metazoa</taxon>
        <taxon>Ecdysozoa</taxon>
        <taxon>Arthropoda</taxon>
        <taxon>Hexapoda</taxon>
        <taxon>Insecta</taxon>
        <taxon>Pterygota</taxon>
        <taxon>Neoptera</taxon>
        <taxon>Endopterygota</taxon>
        <taxon>Diptera</taxon>
        <taxon>Nematocera</taxon>
        <taxon>Psychodoidea</taxon>
        <taxon>Psychodidae</taxon>
        <taxon>Lutzomyia</taxon>
        <taxon>Lutzomyia</taxon>
    </lineage>
</organism>
<keyword evidence="5" id="KW-0694">RNA-binding</keyword>
<proteinExistence type="inferred from homology"/>
<feature type="domain" description="TROVE" evidence="7">
    <location>
        <begin position="1"/>
        <end position="369"/>
    </location>
</feature>
<comment type="subcellular location">
    <subcellularLocation>
        <location evidence="1">Cytoplasm</location>
    </subcellularLocation>
</comment>
<evidence type="ECO:0000256" key="5">
    <source>
        <dbReference type="ARBA" id="ARBA00022884"/>
    </source>
</evidence>
<evidence type="ECO:0000256" key="3">
    <source>
        <dbReference type="ARBA" id="ARBA00022490"/>
    </source>
</evidence>
<keyword evidence="4" id="KW-0479">Metal-binding</keyword>
<dbReference type="InterPro" id="IPR036465">
    <property type="entry name" value="vWFA_dom_sf"/>
</dbReference>
<dbReference type="Proteomes" id="UP000092461">
    <property type="component" value="Unassembled WGS sequence"/>
</dbReference>
<reference evidence="10" key="1">
    <citation type="submission" date="2012-05" db="EMBL/GenBank/DDBJ databases">
        <title>Whole Genome Assembly of Lutzomyia longipalpis.</title>
        <authorList>
            <person name="Richards S."/>
            <person name="Qu C."/>
            <person name="Dillon R."/>
            <person name="Worley K."/>
            <person name="Scherer S."/>
            <person name="Batterton M."/>
            <person name="Taylor A."/>
            <person name="Hawes A."/>
            <person name="Hernandez B."/>
            <person name="Kovar C."/>
            <person name="Mandapat C."/>
            <person name="Pham C."/>
            <person name="Qu C."/>
            <person name="Jing C."/>
            <person name="Bess C."/>
            <person name="Bandaranaike D."/>
            <person name="Ngo D."/>
            <person name="Ongeri F."/>
            <person name="Arias F."/>
            <person name="Lara F."/>
            <person name="Weissenberger G."/>
            <person name="Kamau G."/>
            <person name="Han H."/>
            <person name="Shen H."/>
            <person name="Dinh H."/>
            <person name="Khalil I."/>
            <person name="Jones J."/>
            <person name="Shafer J."/>
            <person name="Jayaseelan J."/>
            <person name="Quiroz J."/>
            <person name="Blankenburg K."/>
            <person name="Nguyen L."/>
            <person name="Jackson L."/>
            <person name="Francisco L."/>
            <person name="Tang L.-Y."/>
            <person name="Pu L.-L."/>
            <person name="Perales L."/>
            <person name="Lorensuhewa L."/>
            <person name="Munidasa M."/>
            <person name="Coyle M."/>
            <person name="Taylor M."/>
            <person name="Puazo M."/>
            <person name="Firestine M."/>
            <person name="Scheel M."/>
            <person name="Javaid M."/>
            <person name="Wang M."/>
            <person name="Li M."/>
            <person name="Tabassum N."/>
            <person name="Saada N."/>
            <person name="Osuji N."/>
            <person name="Aqrawi P."/>
            <person name="Fu Q."/>
            <person name="Thornton R."/>
            <person name="Raj R."/>
            <person name="Goodspeed R."/>
            <person name="Mata R."/>
            <person name="Najjar R."/>
            <person name="Gubbala S."/>
            <person name="Lee S."/>
            <person name="Denson S."/>
            <person name="Patil S."/>
            <person name="Macmil S."/>
            <person name="Qi S."/>
            <person name="Matskevitch T."/>
            <person name="Palculict T."/>
            <person name="Mathew T."/>
            <person name="Vee V."/>
            <person name="Velamala V."/>
            <person name="Korchina V."/>
            <person name="Cai W."/>
            <person name="Liu W."/>
            <person name="Dai W."/>
            <person name="Zou X."/>
            <person name="Zhu Y."/>
            <person name="Zhang Y."/>
            <person name="Wu Y.-Q."/>
            <person name="Xin Y."/>
            <person name="Nazarath L."/>
            <person name="Kovar C."/>
            <person name="Han Y."/>
            <person name="Muzny D."/>
            <person name="Gibbs R."/>
        </authorList>
    </citation>
    <scope>NUCLEOTIDE SEQUENCE [LARGE SCALE GENOMIC DNA]</scope>
    <source>
        <strain evidence="10">Jacobina</strain>
    </source>
</reference>
<protein>
    <recommendedName>
        <fullName evidence="7">TROVE domain-containing protein</fullName>
    </recommendedName>
</protein>
<evidence type="ECO:0000256" key="4">
    <source>
        <dbReference type="ARBA" id="ARBA00022723"/>
    </source>
</evidence>
<sequence>MRKNHTEVNKMSSMQLLRYLHIGTTGMCYVATEKKPSVRELCRVPDELECLKTLAEGENHRLVTLTIKKAMDSAYLRRSNETIICIAYCLHLVKNKELRDAIHQMLPDLLVTQDDLLLFAFYNKFYSINRTGYGRGLRNAITKWYNLRTTEDLCDMMARRSVINKWSHKDIIRMAHPKIEDPQKVLIVKSTFQGGPNTIENAKCEQNVADMVSYQRLLMIIEFKNLKDGPKAAEMIRKYNIPYAYLPTHLWPHEDVWDALLPSMTYPELLEAIPRLSVMKMLKPTEALSKKYCTALSNMETLRKSQMHPISIYAFLQLYRSKRRYAGTVKEEYYHKKIGIQEMEVNEYVAKKLMNGVNNSFKYLEPIDQSICVVINLRKKLIRRPVFGLKQLTCLDVSLLMALSLFHSGRIVTIMTFSNIRGYLKRIPITTEMSYDEAYKLLRYLHIGTTGMCYVATEKKPSVRELCRVPDELECLKTLAEGENHRLVTLTIKKAMDSAYLRRSNETIICIAYCLHLVKNKELRDAIHQMLPDLLVTQDDLLLFAFYNKFYSINRTGYGRGLRNAITKWYNLRTTEDLCDMMARRSVINKWSHKDIIRMAHPKIEDPQKVLIVKSTFQGGPNTIENAKCEQNVADMVSYQRLLMIIEFKNLKDGPKAAEMIRKYNIPYAYLPTHLWPHEDVWDALLPSMTYPELLEAIPRLSVMKMLKPTEALSKKYCTALSNMETLRKSQMHPISIYAFLQLYRSKRRYAGTVKEEYYHKKIGMQEIEVNEYVAKKLMNGVNNSFKYLEPIDQSICVVINLRKKLIRRPVFGLKQLTCLDVSLLMALSLFHSGRIVTIMTFSNIRGYLKRIPITTEMSYDEAYKVCTEMTMDKTWQDLGTPLDMAVNEGKHYNTFIIFVDSLLRAGRTGKPPIPSFTRYKTKYQQKSPNSSPRFIVVNMRRRKGDMKFTDDPDSMGMLEIAGFDRNSPKVIEAFMKQQFV</sequence>
<evidence type="ECO:0000256" key="2">
    <source>
        <dbReference type="ARBA" id="ARBA00007814"/>
    </source>
</evidence>
<dbReference type="PROSITE" id="PS50988">
    <property type="entry name" value="TROVE"/>
    <property type="match status" value="2"/>
</dbReference>
<feature type="domain" description="TROVE" evidence="7">
    <location>
        <begin position="424"/>
        <end position="794"/>
    </location>
</feature>
<dbReference type="GO" id="GO:0046872">
    <property type="term" value="F:metal ion binding"/>
    <property type="evidence" value="ECO:0007669"/>
    <property type="project" value="UniProtKB-KW"/>
</dbReference>
<evidence type="ECO:0000313" key="10">
    <source>
        <dbReference type="Proteomes" id="UP000092461"/>
    </source>
</evidence>
<dbReference type="Gene3D" id="3.40.50.410">
    <property type="entry name" value="von Willebrand factor, type A domain"/>
    <property type="match status" value="2"/>
</dbReference>
<dbReference type="InterPro" id="IPR008858">
    <property type="entry name" value="TROVE_dom"/>
</dbReference>
<dbReference type="EMBL" id="AJWK01005096">
    <property type="status" value="NOT_ANNOTATED_CDS"/>
    <property type="molecule type" value="Genomic_DNA"/>
</dbReference>
<reference evidence="9" key="3">
    <citation type="submission" date="2020-05" db="UniProtKB">
        <authorList>
            <consortium name="EnsemblMetazoa"/>
        </authorList>
    </citation>
    <scope>IDENTIFICATION</scope>
    <source>
        <strain evidence="9">Jacobina</strain>
    </source>
</reference>
<evidence type="ECO:0000259" key="7">
    <source>
        <dbReference type="PROSITE" id="PS50988"/>
    </source>
</evidence>
<dbReference type="GO" id="GO:0003723">
    <property type="term" value="F:RNA binding"/>
    <property type="evidence" value="ECO:0007669"/>
    <property type="project" value="UniProtKB-KW"/>
</dbReference>
<reference evidence="8" key="2">
    <citation type="journal article" date="2020" name="BMC">
        <title>Leishmania infection induces a limited differential gene expression in the sand fly midgut.</title>
        <authorList>
            <person name="Coutinho-Abreu I.V."/>
            <person name="Serafim T.D."/>
            <person name="Meneses C."/>
            <person name="Kamhawi S."/>
            <person name="Oliveira F."/>
            <person name="Valenzuela J.G."/>
        </authorList>
    </citation>
    <scope>NUCLEOTIDE SEQUENCE</scope>
    <source>
        <strain evidence="8">Jacobina</strain>
        <tissue evidence="8">Midgut</tissue>
    </source>
</reference>